<keyword evidence="6" id="KW-0479">Metal-binding</keyword>
<keyword evidence="7" id="KW-0545">Nucleotide biosynthesis</keyword>
<evidence type="ECO:0000259" key="15">
    <source>
        <dbReference type="PROSITE" id="PS50200"/>
    </source>
</evidence>
<dbReference type="InterPro" id="IPR029057">
    <property type="entry name" value="PRTase-like"/>
</dbReference>
<comment type="similarity">
    <text evidence="3">Belongs to the ribose-phosphate pyrophosphokinase family.</text>
</comment>
<dbReference type="OrthoDB" id="5859304at2759"/>
<dbReference type="SUPFAM" id="SSF47031">
    <property type="entry name" value="Second domain of FERM"/>
    <property type="match status" value="1"/>
</dbReference>
<feature type="compositionally biased region" description="Basic and acidic residues" evidence="13">
    <location>
        <begin position="488"/>
        <end position="497"/>
    </location>
</feature>
<feature type="region of interest" description="Disordered" evidence="13">
    <location>
        <begin position="632"/>
        <end position="664"/>
    </location>
</feature>
<dbReference type="NCBIfam" id="NF002320">
    <property type="entry name" value="PRK01259.1"/>
    <property type="match status" value="1"/>
</dbReference>
<keyword evidence="9" id="KW-0418">Kinase</keyword>
<dbReference type="GO" id="GO:0009165">
    <property type="term" value="P:nucleotide biosynthetic process"/>
    <property type="evidence" value="ECO:0007669"/>
    <property type="project" value="UniProtKB-KW"/>
</dbReference>
<dbReference type="PROSITE" id="PS50057">
    <property type="entry name" value="FERM_3"/>
    <property type="match status" value="1"/>
</dbReference>
<feature type="compositionally biased region" description="Polar residues" evidence="13">
    <location>
        <begin position="882"/>
        <end position="895"/>
    </location>
</feature>
<gene>
    <name evidence="16" type="ORF">chiPu_0006263</name>
</gene>
<reference evidence="16 17" key="1">
    <citation type="journal article" date="2018" name="Nat. Ecol. Evol.">
        <title>Shark genomes provide insights into elasmobranch evolution and the origin of vertebrates.</title>
        <authorList>
            <person name="Hara Y"/>
            <person name="Yamaguchi K"/>
            <person name="Onimaru K"/>
            <person name="Kadota M"/>
            <person name="Koyanagi M"/>
            <person name="Keeley SD"/>
            <person name="Tatsumi K"/>
            <person name="Tanaka K"/>
            <person name="Motone F"/>
            <person name="Kageyama Y"/>
            <person name="Nozu R"/>
            <person name="Adachi N"/>
            <person name="Nishimura O"/>
            <person name="Nakagawa R"/>
            <person name="Tanegashima C"/>
            <person name="Kiyatake I"/>
            <person name="Matsumoto R"/>
            <person name="Murakumo K"/>
            <person name="Nishida K"/>
            <person name="Terakita A"/>
            <person name="Kuratani S"/>
            <person name="Sato K"/>
            <person name="Hyodo S Kuraku.S."/>
        </authorList>
    </citation>
    <scope>NUCLEOTIDE SEQUENCE [LARGE SCALE GENOMIC DNA]</scope>
</reference>
<dbReference type="UniPathway" id="UPA00087">
    <property type="reaction ID" value="UER00172"/>
</dbReference>
<evidence type="ECO:0000256" key="11">
    <source>
        <dbReference type="ARBA" id="ARBA00022842"/>
    </source>
</evidence>
<dbReference type="InterPro" id="IPR019749">
    <property type="entry name" value="Band_41_domain"/>
</dbReference>
<dbReference type="InterPro" id="IPR037515">
    <property type="entry name" value="Rib-P_diPkinase_bac"/>
</dbReference>
<evidence type="ECO:0000256" key="2">
    <source>
        <dbReference type="ARBA" id="ARBA00004996"/>
    </source>
</evidence>
<dbReference type="CDD" id="cd06223">
    <property type="entry name" value="PRTases_typeI"/>
    <property type="match status" value="1"/>
</dbReference>
<dbReference type="EC" id="2.7.6.1" evidence="4"/>
<dbReference type="InterPro" id="IPR014352">
    <property type="entry name" value="FERM/acyl-CoA-bd_prot_sf"/>
</dbReference>
<dbReference type="HAMAP" id="MF_00583_B">
    <property type="entry name" value="RibP_PPkinase_B"/>
    <property type="match status" value="1"/>
</dbReference>
<dbReference type="Pfam" id="PF00373">
    <property type="entry name" value="FERM_M"/>
    <property type="match status" value="1"/>
</dbReference>
<dbReference type="PANTHER" id="PTHR46221:SF1">
    <property type="entry name" value="FERM AND PDZ DOMAIN-CONTAINING PROTEIN 3"/>
    <property type="match status" value="1"/>
</dbReference>
<keyword evidence="10" id="KW-0067">ATP-binding</keyword>
<dbReference type="Gene3D" id="3.40.50.2020">
    <property type="match status" value="2"/>
</dbReference>
<dbReference type="GO" id="GO:0006015">
    <property type="term" value="P:5-phosphoribose 1-diphosphate biosynthetic process"/>
    <property type="evidence" value="ECO:0007669"/>
    <property type="project" value="UniProtKB-UniPathway"/>
</dbReference>
<evidence type="ECO:0000256" key="13">
    <source>
        <dbReference type="SAM" id="MobiDB-lite"/>
    </source>
</evidence>
<dbReference type="SUPFAM" id="SSF53271">
    <property type="entry name" value="PRTase-like"/>
    <property type="match status" value="1"/>
</dbReference>
<dbReference type="Proteomes" id="UP000287033">
    <property type="component" value="Unassembled WGS sequence"/>
</dbReference>
<dbReference type="Pfam" id="PF21477">
    <property type="entry name" value="FERM_C_FAK1"/>
    <property type="match status" value="1"/>
</dbReference>
<evidence type="ECO:0000313" key="17">
    <source>
        <dbReference type="Proteomes" id="UP000287033"/>
    </source>
</evidence>
<evidence type="ECO:0000256" key="9">
    <source>
        <dbReference type="ARBA" id="ARBA00022777"/>
    </source>
</evidence>
<feature type="region of interest" description="Disordered" evidence="13">
    <location>
        <begin position="428"/>
        <end position="447"/>
    </location>
</feature>
<dbReference type="InterPro" id="IPR000159">
    <property type="entry name" value="RA_dom"/>
</dbReference>
<dbReference type="GO" id="GO:0000287">
    <property type="term" value="F:magnesium ion binding"/>
    <property type="evidence" value="ECO:0007669"/>
    <property type="project" value="InterPro"/>
</dbReference>
<dbReference type="Gene3D" id="2.30.29.30">
    <property type="entry name" value="Pleckstrin-homology domain (PH domain)/Phosphotyrosine-binding domain (PTB)"/>
    <property type="match status" value="1"/>
</dbReference>
<evidence type="ECO:0000259" key="14">
    <source>
        <dbReference type="PROSITE" id="PS50057"/>
    </source>
</evidence>
<dbReference type="InterPro" id="IPR029099">
    <property type="entry name" value="Pribosyltran_N"/>
</dbReference>
<dbReference type="InterPro" id="IPR029071">
    <property type="entry name" value="Ubiquitin-like_domsf"/>
</dbReference>
<keyword evidence="17" id="KW-1185">Reference proteome</keyword>
<evidence type="ECO:0000313" key="16">
    <source>
        <dbReference type="EMBL" id="GCC27837.1"/>
    </source>
</evidence>
<dbReference type="GO" id="GO:0004749">
    <property type="term" value="F:ribose phosphate diphosphokinase activity"/>
    <property type="evidence" value="ECO:0007669"/>
    <property type="project" value="UniProtKB-EC"/>
</dbReference>
<dbReference type="InterPro" id="IPR000842">
    <property type="entry name" value="PRib_PP_synth_CS"/>
</dbReference>
<dbReference type="Pfam" id="PF13793">
    <property type="entry name" value="Pribosyltran_N"/>
    <property type="match status" value="1"/>
</dbReference>
<dbReference type="InterPro" id="IPR049385">
    <property type="entry name" value="FAK1-like_FERM_C"/>
</dbReference>
<dbReference type="PROSITE" id="PS50200">
    <property type="entry name" value="RA"/>
    <property type="match status" value="1"/>
</dbReference>
<dbReference type="Pfam" id="PF14572">
    <property type="entry name" value="Pribosyl_synth"/>
    <property type="match status" value="1"/>
</dbReference>
<dbReference type="InterPro" id="IPR035963">
    <property type="entry name" value="FERM_2"/>
</dbReference>
<feature type="region of interest" description="Disordered" evidence="13">
    <location>
        <begin position="864"/>
        <end position="911"/>
    </location>
</feature>
<dbReference type="Pfam" id="PF21989">
    <property type="entry name" value="RA_2"/>
    <property type="match status" value="1"/>
</dbReference>
<dbReference type="InterPro" id="IPR000836">
    <property type="entry name" value="PRTase_dom"/>
</dbReference>
<keyword evidence="8" id="KW-0547">Nucleotide-binding</keyword>
<feature type="compositionally biased region" description="Polar residues" evidence="13">
    <location>
        <begin position="655"/>
        <end position="664"/>
    </location>
</feature>
<dbReference type="EMBL" id="BEZZ01000179">
    <property type="protein sequence ID" value="GCC27837.1"/>
    <property type="molecule type" value="Genomic_DNA"/>
</dbReference>
<keyword evidence="11" id="KW-0460">Magnesium</keyword>
<comment type="pathway">
    <text evidence="2">Metabolic intermediate biosynthesis; 5-phospho-alpha-D-ribose 1-diphosphate biosynthesis; 5-phospho-alpha-D-ribose 1-diphosphate from D-ribose 5-phosphate (route I): step 1/1.</text>
</comment>
<organism evidence="16 17">
    <name type="scientific">Chiloscyllium punctatum</name>
    <name type="common">Brownbanded bambooshark</name>
    <name type="synonym">Hemiscyllium punctatum</name>
    <dbReference type="NCBI Taxonomy" id="137246"/>
    <lineage>
        <taxon>Eukaryota</taxon>
        <taxon>Metazoa</taxon>
        <taxon>Chordata</taxon>
        <taxon>Craniata</taxon>
        <taxon>Vertebrata</taxon>
        <taxon>Chondrichthyes</taxon>
        <taxon>Elasmobranchii</taxon>
        <taxon>Galeomorphii</taxon>
        <taxon>Galeoidea</taxon>
        <taxon>Orectolobiformes</taxon>
        <taxon>Hemiscylliidae</taxon>
        <taxon>Chiloscyllium</taxon>
    </lineage>
</organism>
<dbReference type="FunFam" id="3.40.50.2020:FF:000011">
    <property type="entry name" value="Putative ribose-phosphate pyrophosphokinase 1"/>
    <property type="match status" value="1"/>
</dbReference>
<comment type="subunit">
    <text evidence="12">Homodimer. The active form is probably a hexamer composed of 3 homodimers.</text>
</comment>
<feature type="domain" description="FERM" evidence="14">
    <location>
        <begin position="72"/>
        <end position="386"/>
    </location>
</feature>
<name>A0A401SBQ6_CHIPU</name>
<dbReference type="SUPFAM" id="SSF54236">
    <property type="entry name" value="Ubiquitin-like"/>
    <property type="match status" value="1"/>
</dbReference>
<evidence type="ECO:0000256" key="1">
    <source>
        <dbReference type="ARBA" id="ARBA00003018"/>
    </source>
</evidence>
<dbReference type="STRING" id="137246.A0A401SBQ6"/>
<dbReference type="SMART" id="SM00295">
    <property type="entry name" value="B41"/>
    <property type="match status" value="1"/>
</dbReference>
<dbReference type="Gene3D" id="1.20.80.10">
    <property type="match status" value="1"/>
</dbReference>
<evidence type="ECO:0000256" key="6">
    <source>
        <dbReference type="ARBA" id="ARBA00022723"/>
    </source>
</evidence>
<evidence type="ECO:0000256" key="5">
    <source>
        <dbReference type="ARBA" id="ARBA00022679"/>
    </source>
</evidence>
<dbReference type="GO" id="GO:0009156">
    <property type="term" value="P:ribonucleoside monophosphate biosynthetic process"/>
    <property type="evidence" value="ECO:0007669"/>
    <property type="project" value="InterPro"/>
</dbReference>
<dbReference type="InterPro" id="IPR005946">
    <property type="entry name" value="Rib-P_diPkinase"/>
</dbReference>
<dbReference type="SMART" id="SM01400">
    <property type="entry name" value="Pribosyltran_N"/>
    <property type="match status" value="1"/>
</dbReference>
<evidence type="ECO:0000256" key="8">
    <source>
        <dbReference type="ARBA" id="ARBA00022741"/>
    </source>
</evidence>
<dbReference type="InterPro" id="IPR019748">
    <property type="entry name" value="FERM_central"/>
</dbReference>
<evidence type="ECO:0000256" key="7">
    <source>
        <dbReference type="ARBA" id="ARBA00022727"/>
    </source>
</evidence>
<dbReference type="GO" id="GO:0005524">
    <property type="term" value="F:ATP binding"/>
    <property type="evidence" value="ECO:0007669"/>
    <property type="project" value="UniProtKB-KW"/>
</dbReference>
<dbReference type="NCBIfam" id="TIGR01251">
    <property type="entry name" value="ribP_PPkin"/>
    <property type="match status" value="1"/>
</dbReference>
<dbReference type="InterPro" id="IPR000299">
    <property type="entry name" value="FERM_domain"/>
</dbReference>
<evidence type="ECO:0000256" key="12">
    <source>
        <dbReference type="ARBA" id="ARBA00026067"/>
    </source>
</evidence>
<sequence>MKMTDKSLKNGKDSIILTVLQPHQSPKSAFISAAKKAQLRTNPVKVRFSEEVTINGNSSDPMKEETLMLISNVLNVYLENGQMKSFTFDSRTTVRDVILTLQDKLCLRCIEHFALVLEVGNEGPEKKLLLLHEAETLIQVVQRSHFHTMKCILRITFFPKDPVDLLRRDPVAFDYLYAQSCSDVMKERFSGDLADDVMLQLTALHIYITVTNARTNQKINLRNVEKEWGLEMFLPASLLLYIKEKHKRKILAHHLKVTQAPGPSGKKISATQAKLQYLRILNELPLYPGGLFNSVVLDARQSEMTLLVGPQHGISHVIDLKTNLTTILAEFGRVSRIQLFREKENVARVELTISEAKPIVLLMESTEAVNFACLIAGYYRLFIDAKKMIFCSAKVQPQVNKAEHRNIQNILQPEWAISSSGPVLKTEGRGMSCPHKLSHNNESQTPCNLMVSTPESNLLRFHILQMQEKRKELENQIDINENLIFFEESRPRTKSDPTPKTSKTGQSNFDKNGSGFQGFLSRGRANTLDSQMKMAIAYATDRHNCMCPKIPMQLSKLNSAKIVPIVITENDDLLCDACKVKMKSNVIPKGSSTEKCLNSCNYRDDIVDLTTLPLPGSDEEQDGDECHFLLPTLAAPPPGFRDNSSDEDDSKRRTSQSPISSQQPCEIRFNDIPVSLIDGVQTRTVRHRAQELDDALVSTLQALEALAAAEECPRSQPQEGSGLIVLAAMTPESSLDSGHETNSSEMTDISEMVSAIKQHHLITYQGNRTARYKKESDERQEQLQKVKQYELEFLEELLKPKTKVDVFAEDYLYRIASGHCPCQIKSSPVGNIPGLSREQRRSCDCKRRGLACSSMCFPSIPSSIESQRSERAKGPCVHKQPKTSVDPSVSDTNVKQKAIRRRTSSLESSDYKSEQQPGVFCMVARGECLKMPHGKKLERHHSATNIVSEAEVSEIISEFSENGTNVSISKTEESKNLDKESEFMRKVLKNQSQEPAQFDVPSHISVSNIDKKQRAPAIFSIQGDFKPSKSVPLLKGDIADNNRCCSFRYCFYYRNCDVADDSSDKDELSYSVPMQLLPDLRTDSSVTLSETLAKPSQMSDKNVSNSSGDNALQEAVLSDADGNISKINALQNRAYVLPTGFIDAQEDTSELLSILRQCTVNRGNYGPKLYMSHLDEYKQMLTQKFKELRTACRRVAAVDKSPTRMLAAISTSFQVLCGLIETFVHLISIVRSERQCRELLSKVEEVVINYTFLLRAAEESARLDLFNGQFSRKFENMPNIKIFSGSSHQDLSQKIADRLGLELGKVVTKKFSNQETCVEIGESVRGEDVYIVQSGCGEINDNLMELLIMINACKIASACRVTAVIPCFPYARQDKKDKSRAPISAKLVANMLSVAGADHIITMDLHASQIQGFFDIPVDNLYAEPAVLKWIKENIPEWKNGIIVSPDAGGAKRVTSIADRLNVDFALIHKERKKANEVDRMVLVGDVKDRVAILVDDMADTCGTICHAADKLLSAGATKVYAILTHGIFSGPAISRINNACFEAVVVTNTIPQEDKMKHCPKIQVIDISMILAEAIRRTHNGESVSYLFSHVPL</sequence>
<comment type="caution">
    <text evidence="16">The sequence shown here is derived from an EMBL/GenBank/DDBJ whole genome shotgun (WGS) entry which is preliminary data.</text>
</comment>
<dbReference type="PANTHER" id="PTHR46221">
    <property type="entry name" value="FERM AND PDZ DOMAIN-CONTAINING PROTEIN FAMILY MEMBER"/>
    <property type="match status" value="1"/>
</dbReference>
<dbReference type="CDD" id="cd14473">
    <property type="entry name" value="FERM_B-lobe"/>
    <property type="match status" value="1"/>
</dbReference>
<accession>A0A401SBQ6</accession>
<dbReference type="Gene3D" id="3.10.20.90">
    <property type="entry name" value="Phosphatidylinositol 3-kinase Catalytic Subunit, Chain A, domain 1"/>
    <property type="match status" value="1"/>
</dbReference>
<evidence type="ECO:0000256" key="4">
    <source>
        <dbReference type="ARBA" id="ARBA00013247"/>
    </source>
</evidence>
<keyword evidence="5" id="KW-0808">Transferase</keyword>
<comment type="function">
    <text evidence="1">Catalyzes the synthesis of phosphoribosylpyrophosphate (PRPP) that is essential for nucleotide synthesis.</text>
</comment>
<dbReference type="SUPFAM" id="SSF50729">
    <property type="entry name" value="PH domain-like"/>
    <property type="match status" value="1"/>
</dbReference>
<dbReference type="FunFam" id="2.30.29.30:FF:000066">
    <property type="entry name" value="FERM and PDZ domain-containing protein 4"/>
    <property type="match status" value="1"/>
</dbReference>
<evidence type="ECO:0000256" key="3">
    <source>
        <dbReference type="ARBA" id="ARBA00006478"/>
    </source>
</evidence>
<proteinExistence type="inferred from homology"/>
<dbReference type="OMA" id="EADELCY"/>
<dbReference type="GO" id="GO:0007165">
    <property type="term" value="P:signal transduction"/>
    <property type="evidence" value="ECO:0007669"/>
    <property type="project" value="InterPro"/>
</dbReference>
<dbReference type="GO" id="GO:0016301">
    <property type="term" value="F:kinase activity"/>
    <property type="evidence" value="ECO:0007669"/>
    <property type="project" value="UniProtKB-KW"/>
</dbReference>
<evidence type="ECO:0000256" key="10">
    <source>
        <dbReference type="ARBA" id="ARBA00022840"/>
    </source>
</evidence>
<dbReference type="InterPro" id="IPR011993">
    <property type="entry name" value="PH-like_dom_sf"/>
</dbReference>
<feature type="domain" description="Ras-associating" evidence="15">
    <location>
        <begin position="71"/>
        <end position="171"/>
    </location>
</feature>
<feature type="region of interest" description="Disordered" evidence="13">
    <location>
        <begin position="488"/>
        <end position="514"/>
    </location>
</feature>
<dbReference type="PROSITE" id="PS00114">
    <property type="entry name" value="PRPP_SYNTHASE"/>
    <property type="match status" value="1"/>
</dbReference>
<protein>
    <recommendedName>
        <fullName evidence="4">ribose-phosphate diphosphokinase</fullName>
        <ecNumber evidence="4">2.7.6.1</ecNumber>
    </recommendedName>
</protein>